<organism evidence="1 2">
    <name type="scientific">Peronosclerospora sorghi</name>
    <dbReference type="NCBI Taxonomy" id="230839"/>
    <lineage>
        <taxon>Eukaryota</taxon>
        <taxon>Sar</taxon>
        <taxon>Stramenopiles</taxon>
        <taxon>Oomycota</taxon>
        <taxon>Peronosporomycetes</taxon>
        <taxon>Peronosporales</taxon>
        <taxon>Peronosporaceae</taxon>
        <taxon>Peronosclerospora</taxon>
    </lineage>
</organism>
<protein>
    <submittedName>
        <fullName evidence="1">Uncharacterized protein</fullName>
    </submittedName>
</protein>
<reference evidence="1 2" key="1">
    <citation type="journal article" date="2022" name="bioRxiv">
        <title>The genome of the oomycete Peronosclerospora sorghi, a cosmopolitan pathogen of maize and sorghum, is inflated with dispersed pseudogenes.</title>
        <authorList>
            <person name="Fletcher K."/>
            <person name="Martin F."/>
            <person name="Isakeit T."/>
            <person name="Cavanaugh K."/>
            <person name="Magill C."/>
            <person name="Michelmore R."/>
        </authorList>
    </citation>
    <scope>NUCLEOTIDE SEQUENCE [LARGE SCALE GENOMIC DNA]</scope>
    <source>
        <strain evidence="1">P6</strain>
    </source>
</reference>
<accession>A0ACC0VSL2</accession>
<gene>
    <name evidence="1" type="ORF">PsorP6_014930</name>
</gene>
<dbReference type="EMBL" id="CM047586">
    <property type="protein sequence ID" value="KAI9909272.1"/>
    <property type="molecule type" value="Genomic_DNA"/>
</dbReference>
<sequence length="183" mass="20948">MFDPEIAVTKSREPSSRLKKFALFFPMPFDVIAVRTPWETLVQICKRGFYINLLFFVLLGQLVESARANDFTDLVLVTETSGEPDGIVVCHLPYGPMAYFSLSNSVLRHDIEDRATISKAYTHLIINQFETPLGKQVANILQHLFPVPKPDAKRVITFSNDNDFVSFRHHFFKVTGREVELQE</sequence>
<keyword evidence="2" id="KW-1185">Reference proteome</keyword>
<name>A0ACC0VSL2_9STRA</name>
<proteinExistence type="predicted"/>
<evidence type="ECO:0000313" key="1">
    <source>
        <dbReference type="EMBL" id="KAI9909272.1"/>
    </source>
</evidence>
<comment type="caution">
    <text evidence="1">The sequence shown here is derived from an EMBL/GenBank/DDBJ whole genome shotgun (WGS) entry which is preliminary data.</text>
</comment>
<evidence type="ECO:0000313" key="2">
    <source>
        <dbReference type="Proteomes" id="UP001163321"/>
    </source>
</evidence>
<dbReference type="Proteomes" id="UP001163321">
    <property type="component" value="Chromosome 7"/>
</dbReference>